<dbReference type="AlphaFoldDB" id="A0A6J0ZLJ6"/>
<feature type="compositionally biased region" description="Basic and acidic residues" evidence="1">
    <location>
        <begin position="13"/>
        <end position="43"/>
    </location>
</feature>
<evidence type="ECO:0000313" key="2">
    <source>
        <dbReference type="Proteomes" id="UP000504621"/>
    </source>
</evidence>
<evidence type="ECO:0000313" key="3">
    <source>
        <dbReference type="RefSeq" id="XP_021275134.1"/>
    </source>
</evidence>
<feature type="compositionally biased region" description="Polar residues" evidence="1">
    <location>
        <begin position="53"/>
        <end position="74"/>
    </location>
</feature>
<protein>
    <submittedName>
        <fullName evidence="3">Protein argonaute 2-like</fullName>
    </submittedName>
</protein>
<gene>
    <name evidence="3" type="primary">LOC110409942</name>
</gene>
<keyword evidence="2" id="KW-1185">Reference proteome</keyword>
<name>A0A6J0ZLJ6_9ROSI</name>
<sequence>MNTGGSDGEDGDGGERGRGSGRDGERRGRGSGSDEERRGRGDGGGRGNEPDEASSSQAATKNPSSVGQEESLPSHSLHGPNQPARPSVTPRNQTFDQQQTSGQQAPQDSEHQRLAGHTNFRRNNLRNAERKFP</sequence>
<accession>A0A6J0ZLJ6</accession>
<reference evidence="3" key="1">
    <citation type="submission" date="2025-08" db="UniProtKB">
        <authorList>
            <consortium name="RefSeq"/>
        </authorList>
    </citation>
    <scope>IDENTIFICATION</scope>
    <source>
        <tissue evidence="3">Leaf</tissue>
    </source>
</reference>
<dbReference type="Proteomes" id="UP000504621">
    <property type="component" value="Unplaced"/>
</dbReference>
<dbReference type="OrthoDB" id="10582328at2759"/>
<feature type="region of interest" description="Disordered" evidence="1">
    <location>
        <begin position="1"/>
        <end position="133"/>
    </location>
</feature>
<dbReference type="RefSeq" id="XP_021275134.1">
    <property type="nucleotide sequence ID" value="XM_021419459.1"/>
</dbReference>
<feature type="compositionally biased region" description="Low complexity" evidence="1">
    <location>
        <begin position="93"/>
        <end position="104"/>
    </location>
</feature>
<organism evidence="2 3">
    <name type="scientific">Herrania umbratica</name>
    <dbReference type="NCBI Taxonomy" id="108875"/>
    <lineage>
        <taxon>Eukaryota</taxon>
        <taxon>Viridiplantae</taxon>
        <taxon>Streptophyta</taxon>
        <taxon>Embryophyta</taxon>
        <taxon>Tracheophyta</taxon>
        <taxon>Spermatophyta</taxon>
        <taxon>Magnoliopsida</taxon>
        <taxon>eudicotyledons</taxon>
        <taxon>Gunneridae</taxon>
        <taxon>Pentapetalae</taxon>
        <taxon>rosids</taxon>
        <taxon>malvids</taxon>
        <taxon>Malvales</taxon>
        <taxon>Malvaceae</taxon>
        <taxon>Byttnerioideae</taxon>
        <taxon>Herrania</taxon>
    </lineage>
</organism>
<evidence type="ECO:0000256" key="1">
    <source>
        <dbReference type="SAM" id="MobiDB-lite"/>
    </source>
</evidence>
<dbReference type="GeneID" id="110409942"/>
<proteinExistence type="predicted"/>